<protein>
    <submittedName>
        <fullName evidence="2">Uncharacterized protein</fullName>
    </submittedName>
</protein>
<feature type="compositionally biased region" description="Low complexity" evidence="1">
    <location>
        <begin position="278"/>
        <end position="289"/>
    </location>
</feature>
<evidence type="ECO:0000313" key="2">
    <source>
        <dbReference type="EMBL" id="KAK6497382.1"/>
    </source>
</evidence>
<sequence>MITEKEDPRRIYFYRVAVRIDGVEANLPQACVKLKLSGTDKFPSSFKIFWPTDGFNDQIHKASDRPADMHYSSHFLENARGCPGTTLCSYGLEIKGGVILAGATASKSGFMLVARRHNISAIRQETRSAIGQGQRLLRIENWWYNGGFPPGWIDVPSLGPAVASSFVTFEFRPLQNADNANWAEKWKTSLPKRICIHNDWLRFWWEGFSDISVPLSRIAGNSTAMKSTATLTTSRFASYPRTNPPSKREDRATQTSPEPGLEQGPAANRSEVPGDIPGGSSTEGLSTSTDKSSTIPHEVPKNHIPTKEELLEEASSVFIRVKLLELGDPDDLWSYTA</sequence>
<gene>
    <name evidence="2" type="ORF">TWF481_011791</name>
</gene>
<dbReference type="Proteomes" id="UP001370758">
    <property type="component" value="Unassembled WGS sequence"/>
</dbReference>
<evidence type="ECO:0000256" key="1">
    <source>
        <dbReference type="SAM" id="MobiDB-lite"/>
    </source>
</evidence>
<name>A0AAV9VVA9_9PEZI</name>
<feature type="region of interest" description="Disordered" evidence="1">
    <location>
        <begin position="233"/>
        <end position="308"/>
    </location>
</feature>
<reference evidence="2 3" key="1">
    <citation type="submission" date="2023-08" db="EMBL/GenBank/DDBJ databases">
        <authorList>
            <person name="Palmer J.M."/>
        </authorList>
    </citation>
    <scope>NUCLEOTIDE SEQUENCE [LARGE SCALE GENOMIC DNA]</scope>
    <source>
        <strain evidence="2 3">TWF481</strain>
    </source>
</reference>
<dbReference type="AlphaFoldDB" id="A0AAV9VVA9"/>
<evidence type="ECO:0000313" key="3">
    <source>
        <dbReference type="Proteomes" id="UP001370758"/>
    </source>
</evidence>
<organism evidence="2 3">
    <name type="scientific">Arthrobotrys musiformis</name>
    <dbReference type="NCBI Taxonomy" id="47236"/>
    <lineage>
        <taxon>Eukaryota</taxon>
        <taxon>Fungi</taxon>
        <taxon>Dikarya</taxon>
        <taxon>Ascomycota</taxon>
        <taxon>Pezizomycotina</taxon>
        <taxon>Orbiliomycetes</taxon>
        <taxon>Orbiliales</taxon>
        <taxon>Orbiliaceae</taxon>
        <taxon>Arthrobotrys</taxon>
    </lineage>
</organism>
<accession>A0AAV9VVA9</accession>
<proteinExistence type="predicted"/>
<dbReference type="EMBL" id="JAVHJL010000009">
    <property type="protein sequence ID" value="KAK6497382.1"/>
    <property type="molecule type" value="Genomic_DNA"/>
</dbReference>
<comment type="caution">
    <text evidence="2">The sequence shown here is derived from an EMBL/GenBank/DDBJ whole genome shotgun (WGS) entry which is preliminary data.</text>
</comment>
<feature type="compositionally biased region" description="Polar residues" evidence="1">
    <location>
        <begin position="233"/>
        <end position="245"/>
    </location>
</feature>
<feature type="compositionally biased region" description="Basic and acidic residues" evidence="1">
    <location>
        <begin position="298"/>
        <end position="308"/>
    </location>
</feature>
<keyword evidence="3" id="KW-1185">Reference proteome</keyword>